<dbReference type="EMBL" id="JAUHPV010000004">
    <property type="protein sequence ID" value="MDN4472980.1"/>
    <property type="molecule type" value="Genomic_DNA"/>
</dbReference>
<keyword evidence="2" id="KW-0472">Membrane</keyword>
<protein>
    <submittedName>
        <fullName evidence="3">TFIIB-type zinc ribbon-containing protein</fullName>
    </submittedName>
</protein>
<proteinExistence type="predicted"/>
<gene>
    <name evidence="3" type="ORF">QQX04_08265</name>
</gene>
<evidence type="ECO:0000313" key="4">
    <source>
        <dbReference type="Proteomes" id="UP001172738"/>
    </source>
</evidence>
<evidence type="ECO:0000256" key="2">
    <source>
        <dbReference type="SAM" id="Phobius"/>
    </source>
</evidence>
<feature type="region of interest" description="Disordered" evidence="1">
    <location>
        <begin position="1"/>
        <end position="37"/>
    </location>
</feature>
<organism evidence="3 4">
    <name type="scientific">Demequina zhanjiangensis</name>
    <dbReference type="NCBI Taxonomy" id="3051659"/>
    <lineage>
        <taxon>Bacteria</taxon>
        <taxon>Bacillati</taxon>
        <taxon>Actinomycetota</taxon>
        <taxon>Actinomycetes</taxon>
        <taxon>Micrococcales</taxon>
        <taxon>Demequinaceae</taxon>
        <taxon>Demequina</taxon>
    </lineage>
</organism>
<dbReference type="Proteomes" id="UP001172738">
    <property type="component" value="Unassembled WGS sequence"/>
</dbReference>
<reference evidence="3" key="1">
    <citation type="submission" date="2023-06" db="EMBL/GenBank/DDBJ databases">
        <title>SYSU T00b26.</title>
        <authorList>
            <person name="Gao L."/>
            <person name="Fang B.-Z."/>
            <person name="Li W.-J."/>
        </authorList>
    </citation>
    <scope>NUCLEOTIDE SEQUENCE</scope>
    <source>
        <strain evidence="3">SYSU T00b26</strain>
    </source>
</reference>
<keyword evidence="2" id="KW-1133">Transmembrane helix</keyword>
<accession>A0ABT8G1G4</accession>
<evidence type="ECO:0000256" key="1">
    <source>
        <dbReference type="SAM" id="MobiDB-lite"/>
    </source>
</evidence>
<dbReference type="PANTHER" id="PTHR37826:SF3">
    <property type="entry name" value="J DOMAIN-CONTAINING PROTEIN"/>
    <property type="match status" value="1"/>
</dbReference>
<comment type="caution">
    <text evidence="3">The sequence shown here is derived from an EMBL/GenBank/DDBJ whole genome shotgun (WGS) entry which is preliminary data.</text>
</comment>
<keyword evidence="4" id="KW-1185">Reference proteome</keyword>
<name>A0ABT8G1G4_9MICO</name>
<feature type="compositionally biased region" description="Low complexity" evidence="1">
    <location>
        <begin position="13"/>
        <end position="26"/>
    </location>
</feature>
<feature type="transmembrane region" description="Helical" evidence="2">
    <location>
        <begin position="392"/>
        <end position="415"/>
    </location>
</feature>
<evidence type="ECO:0000313" key="3">
    <source>
        <dbReference type="EMBL" id="MDN4472980.1"/>
    </source>
</evidence>
<dbReference type="RefSeq" id="WP_301128065.1">
    <property type="nucleotide sequence ID" value="NZ_JAUHPV010000004.1"/>
</dbReference>
<dbReference type="PANTHER" id="PTHR37826">
    <property type="entry name" value="FLOTILLIN BAND_7_5 DOMAIN PROTEIN"/>
    <property type="match status" value="1"/>
</dbReference>
<sequence length="417" mass="45644">MADINPESPGSQDGAPDGADGLDAPDTSGPQHLATPAGRADGVVRCPKCGASDVVELKDQHMFMCEFCRHRWGFERLDEAMGLSEGIADLRGTTYSTAASDIVSDDALVTMKCDGCGSEVVVDTDRTLQARCHWCKHVLSLNNRIPNGAVPDGILPFSITREQAMQHIARFVEERKSFALPEFSSTFTPENIMGVYLPYMTVDGNISVRLDGVGEITRRTTHSKEHGTTYYGDRYSVTRFLDIEIDDLIVESNFDKADIHSATSTNNVINAILPFDVKNIVRFDAHFLGDEHTSQRRDMDIDEAESIAAGHFMTVARGASTQSVAQYKRGVRWESEQVRIDGARWTSVLLPVWLYGFTETRKGRPVTHYIAVNGRTGATMGSVPINTRKAALLAWGIAVGVSVVTWPLGFLTLAVGG</sequence>
<keyword evidence="2" id="KW-0812">Transmembrane</keyword>